<dbReference type="EMBL" id="CP044205">
    <property type="protein sequence ID" value="QFY41944.1"/>
    <property type="molecule type" value="Genomic_DNA"/>
</dbReference>
<dbReference type="InParanoid" id="A0A5Q0BIG5"/>
<keyword evidence="1" id="KW-1133">Transmembrane helix</keyword>
<feature type="transmembrane region" description="Helical" evidence="1">
    <location>
        <begin position="73"/>
        <end position="94"/>
    </location>
</feature>
<feature type="transmembrane region" description="Helical" evidence="1">
    <location>
        <begin position="106"/>
        <end position="125"/>
    </location>
</feature>
<gene>
    <name evidence="3" type="ORF">F6R98_04300</name>
</gene>
<dbReference type="KEGG" id="mmob:F6R98_04300"/>
<dbReference type="RefSeq" id="WP_153247929.1">
    <property type="nucleotide sequence ID" value="NZ_CP044205.1"/>
</dbReference>
<dbReference type="Proteomes" id="UP000325755">
    <property type="component" value="Chromosome"/>
</dbReference>
<evidence type="ECO:0000259" key="2">
    <source>
        <dbReference type="Pfam" id="PF09990"/>
    </source>
</evidence>
<dbReference type="OrthoDB" id="5574313at2"/>
<sequence length="226" mass="24479">MTGFNNSNIFWPALPAAHGGNATADGGWVGLLNQALENLTQRIGGDGGEPPASGPALEWLPGLYTLADNPHPLLVHFPIAFLYAFFVFECYAVATRKTKPQQLSGLLLYLGAISAIVTTAAGLYASKTVPHSQEVHEIMEWHGRIGLTVASLATGLSLWRWKWPLPQTTMAKTFYLVLAALMVVALFFGADLGGYMVYRYGVGVKAVKQSESHIHGQHHPETVQLP</sequence>
<accession>A0A5Q0BIG5</accession>
<keyword evidence="1" id="KW-0812">Transmembrane</keyword>
<keyword evidence="1" id="KW-0472">Membrane</keyword>
<evidence type="ECO:0000256" key="1">
    <source>
        <dbReference type="SAM" id="Phobius"/>
    </source>
</evidence>
<dbReference type="InterPro" id="IPR019251">
    <property type="entry name" value="DUF2231_TM"/>
</dbReference>
<reference evidence="3 4" key="1">
    <citation type="submission" date="2019-09" db="EMBL/GenBank/DDBJ databases">
        <title>Ecophysiology of the spiral-shaped methanotroph Methylospira mobilis as revealed by the complete genome sequence.</title>
        <authorList>
            <person name="Oshkin I.Y."/>
            <person name="Dedysh S.N."/>
            <person name="Miroshnikov K."/>
            <person name="Danilova O.V."/>
            <person name="Hakobyan A."/>
            <person name="Liesack W."/>
        </authorList>
    </citation>
    <scope>NUCLEOTIDE SEQUENCE [LARGE SCALE GENOMIC DNA]</scope>
    <source>
        <strain evidence="3 4">Shm1</strain>
    </source>
</reference>
<organism evidence="3 4">
    <name type="scientific">Candidatus Methylospira mobilis</name>
    <dbReference type="NCBI Taxonomy" id="1808979"/>
    <lineage>
        <taxon>Bacteria</taxon>
        <taxon>Pseudomonadati</taxon>
        <taxon>Pseudomonadota</taxon>
        <taxon>Gammaproteobacteria</taxon>
        <taxon>Methylococcales</taxon>
        <taxon>Methylococcaceae</taxon>
        <taxon>Candidatus Methylospira</taxon>
    </lineage>
</organism>
<proteinExistence type="predicted"/>
<feature type="transmembrane region" description="Helical" evidence="1">
    <location>
        <begin position="173"/>
        <end position="198"/>
    </location>
</feature>
<keyword evidence="4" id="KW-1185">Reference proteome</keyword>
<name>A0A5Q0BIG5_9GAMM</name>
<feature type="domain" description="DUF2231" evidence="2">
    <location>
        <begin position="71"/>
        <end position="205"/>
    </location>
</feature>
<dbReference type="AlphaFoldDB" id="A0A5Q0BIG5"/>
<feature type="transmembrane region" description="Helical" evidence="1">
    <location>
        <begin position="145"/>
        <end position="161"/>
    </location>
</feature>
<evidence type="ECO:0000313" key="3">
    <source>
        <dbReference type="EMBL" id="QFY41944.1"/>
    </source>
</evidence>
<dbReference type="Pfam" id="PF09990">
    <property type="entry name" value="DUF2231"/>
    <property type="match status" value="1"/>
</dbReference>
<evidence type="ECO:0000313" key="4">
    <source>
        <dbReference type="Proteomes" id="UP000325755"/>
    </source>
</evidence>
<protein>
    <submittedName>
        <fullName evidence="3">DUF2231 domain-containing protein</fullName>
    </submittedName>
</protein>